<dbReference type="InterPro" id="IPR007834">
    <property type="entry name" value="DSS1_SEM1"/>
</dbReference>
<keyword evidence="3" id="KW-1185">Reference proteome</keyword>
<sequence>EKMQLVALGLQEEDCKFREFPDEGWSGLNEDEEANLWENNLDDDNVEGNFSSQFCGEPEKQGYKHPEVLKQTEVELVTKF</sequence>
<comment type="function">
    <text evidence="2">Component of the 26S proteasome, a multiprotein complex involved in the ATP-dependent degradation of ubiquitinated proteins.</text>
</comment>
<protein>
    <recommendedName>
        <fullName evidence="2">26S proteasome complex subunit SEM1</fullName>
    </recommendedName>
    <alternativeName>
        <fullName evidence="2">26S proteasome complex subunit DSS1</fullName>
    </alternativeName>
</protein>
<dbReference type="SMART" id="SM01385">
    <property type="entry name" value="DSS1_SEM1"/>
    <property type="match status" value="1"/>
</dbReference>
<dbReference type="GO" id="GO:0005634">
    <property type="term" value="C:nucleus"/>
    <property type="evidence" value="ECO:0007669"/>
    <property type="project" value="UniProtKB-SubCell"/>
</dbReference>
<accession>A0A8U0RET6</accession>
<comment type="subcellular location">
    <subcellularLocation>
        <location evidence="2">Nucleus</location>
    </subcellularLocation>
</comment>
<comment type="similarity">
    <text evidence="1 2">Belongs to the DSS1/SEM1 family.</text>
</comment>
<dbReference type="PANTHER" id="PTHR16771:SF0">
    <property type="entry name" value="26S PROTEASOME COMPLEX SUBUNIT SEM1"/>
    <property type="match status" value="1"/>
</dbReference>
<dbReference type="OrthoDB" id="5586203at2759"/>
<evidence type="ECO:0000256" key="2">
    <source>
        <dbReference type="RuleBase" id="RU369057"/>
    </source>
</evidence>
<dbReference type="GO" id="GO:0043248">
    <property type="term" value="P:proteasome assembly"/>
    <property type="evidence" value="ECO:0007669"/>
    <property type="project" value="UniProtKB-UniRule"/>
</dbReference>
<feature type="non-terminal residue" evidence="4">
    <location>
        <position position="1"/>
    </location>
</feature>
<proteinExistence type="inferred from homology"/>
<keyword evidence="2" id="KW-0539">Nucleus</keyword>
<dbReference type="GeneID" id="123387981"/>
<dbReference type="GO" id="GO:0006406">
    <property type="term" value="P:mRNA export from nucleus"/>
    <property type="evidence" value="ECO:0007669"/>
    <property type="project" value="UniProtKB-UniRule"/>
</dbReference>
<dbReference type="AlphaFoldDB" id="A0A8U0RET6"/>
<dbReference type="Pfam" id="PF05160">
    <property type="entry name" value="DSS1_SEM1"/>
    <property type="match status" value="1"/>
</dbReference>
<keyword evidence="2" id="KW-0647">Proteasome</keyword>
<evidence type="ECO:0000313" key="3">
    <source>
        <dbReference type="Proteomes" id="UP000000715"/>
    </source>
</evidence>
<dbReference type="GO" id="GO:0000724">
    <property type="term" value="P:double-strand break repair via homologous recombination"/>
    <property type="evidence" value="ECO:0007669"/>
    <property type="project" value="TreeGrafter"/>
</dbReference>
<dbReference type="Proteomes" id="UP000000715">
    <property type="component" value="Unplaced"/>
</dbReference>
<dbReference type="PANTHER" id="PTHR16771">
    <property type="entry name" value="26 PROTEASOME COMPLEX SUBUNIT DSS1"/>
    <property type="match status" value="1"/>
</dbReference>
<gene>
    <name evidence="4" type="primary">LOC123387981</name>
</gene>
<evidence type="ECO:0000313" key="4">
    <source>
        <dbReference type="RefSeq" id="XP_044922668.1"/>
    </source>
</evidence>
<dbReference type="GO" id="GO:0008541">
    <property type="term" value="C:proteasome regulatory particle, lid subcomplex"/>
    <property type="evidence" value="ECO:0007669"/>
    <property type="project" value="UniProtKB-UniRule"/>
</dbReference>
<name>A0A8U0RET6_MUSPF</name>
<reference evidence="4" key="1">
    <citation type="submission" date="2025-08" db="UniProtKB">
        <authorList>
            <consortium name="RefSeq"/>
        </authorList>
    </citation>
    <scope>IDENTIFICATION</scope>
    <source>
        <tissue evidence="4">Brain</tissue>
    </source>
</reference>
<evidence type="ECO:0000256" key="1">
    <source>
        <dbReference type="ARBA" id="ARBA00034491"/>
    </source>
</evidence>
<organism evidence="3 4">
    <name type="scientific">Mustela putorius furo</name>
    <name type="common">European domestic ferret</name>
    <name type="synonym">Mustela furo</name>
    <dbReference type="NCBI Taxonomy" id="9669"/>
    <lineage>
        <taxon>Eukaryota</taxon>
        <taxon>Metazoa</taxon>
        <taxon>Chordata</taxon>
        <taxon>Craniata</taxon>
        <taxon>Vertebrata</taxon>
        <taxon>Euteleostomi</taxon>
        <taxon>Mammalia</taxon>
        <taxon>Eutheria</taxon>
        <taxon>Laurasiatheria</taxon>
        <taxon>Carnivora</taxon>
        <taxon>Caniformia</taxon>
        <taxon>Musteloidea</taxon>
        <taxon>Mustelidae</taxon>
        <taxon>Mustelinae</taxon>
        <taxon>Mustela</taxon>
    </lineage>
</organism>
<dbReference type="RefSeq" id="XP_044922668.1">
    <property type="nucleotide sequence ID" value="XM_045066733.1"/>
</dbReference>